<dbReference type="SUPFAM" id="SSF46689">
    <property type="entry name" value="Homeodomain-like"/>
    <property type="match status" value="1"/>
</dbReference>
<dbReference type="PANTHER" id="PTHR33795">
    <property type="entry name" value="INSERTION ELEMENT IS150 PROTEIN INSJ"/>
    <property type="match status" value="1"/>
</dbReference>
<reference evidence="1 2" key="1">
    <citation type="submission" date="2016-11" db="EMBL/GenBank/DDBJ databases">
        <title>Whole genomes of Flavobacteriaceae.</title>
        <authorList>
            <person name="Stine C."/>
            <person name="Li C."/>
            <person name="Tadesse D."/>
        </authorList>
    </citation>
    <scope>NUCLEOTIDE SEQUENCE [LARGE SCALE GENOMIC DNA]</scope>
    <source>
        <strain evidence="1 2">DSM 24704</strain>
    </source>
</reference>
<dbReference type="InterPro" id="IPR009057">
    <property type="entry name" value="Homeodomain-like_sf"/>
</dbReference>
<proteinExistence type="predicted"/>
<protein>
    <submittedName>
        <fullName evidence="1">Transposase</fullName>
    </submittedName>
</protein>
<dbReference type="SUPFAM" id="SSF48295">
    <property type="entry name" value="TrpR-like"/>
    <property type="match status" value="1"/>
</dbReference>
<keyword evidence="2" id="KW-1185">Reference proteome</keyword>
<evidence type="ECO:0000313" key="2">
    <source>
        <dbReference type="Proteomes" id="UP000214684"/>
    </source>
</evidence>
<dbReference type="InterPro" id="IPR052057">
    <property type="entry name" value="IS150/IS1296_orfA-like"/>
</dbReference>
<dbReference type="EMBL" id="MUGS01000116">
    <property type="protein sequence ID" value="OXE95190.1"/>
    <property type="molecule type" value="Genomic_DNA"/>
</dbReference>
<accession>A0A227NC86</accession>
<dbReference type="AlphaFoldDB" id="A0A227NC86"/>
<dbReference type="InterPro" id="IPR036388">
    <property type="entry name" value="WH-like_DNA-bd_sf"/>
</dbReference>
<organism evidence="1 2">
    <name type="scientific">Flavobacterium araucananum</name>
    <dbReference type="NCBI Taxonomy" id="946678"/>
    <lineage>
        <taxon>Bacteria</taxon>
        <taxon>Pseudomonadati</taxon>
        <taxon>Bacteroidota</taxon>
        <taxon>Flavobacteriia</taxon>
        <taxon>Flavobacteriales</taxon>
        <taxon>Flavobacteriaceae</taxon>
        <taxon>Flavobacterium</taxon>
    </lineage>
</organism>
<sequence length="175" mass="20485">MERKVKHSYEFKLECVELVVAKHYSFALVSNEKGTSKSNIRKWVSFYTEYGKAGLLSRKNQVYPIDFKLKVLKSIYRDSLSLREARLRFNISSDSIIIKWKKDFANFGLEGLKLKLKGRPKSMSDSKDKKSKSEKILTREEELLLENEVLRCEIDFLKKLQALIQAEEKAKNRKS</sequence>
<dbReference type="Gene3D" id="1.10.10.10">
    <property type="entry name" value="Winged helix-like DNA-binding domain superfamily/Winged helix DNA-binding domain"/>
    <property type="match status" value="2"/>
</dbReference>
<dbReference type="RefSeq" id="WP_089482089.1">
    <property type="nucleotide sequence ID" value="NZ_MUGS01000116.1"/>
</dbReference>
<evidence type="ECO:0000313" key="1">
    <source>
        <dbReference type="EMBL" id="OXE95190.1"/>
    </source>
</evidence>
<comment type="caution">
    <text evidence="1">The sequence shown here is derived from an EMBL/GenBank/DDBJ whole genome shotgun (WGS) entry which is preliminary data.</text>
</comment>
<dbReference type="Proteomes" id="UP000214684">
    <property type="component" value="Unassembled WGS sequence"/>
</dbReference>
<dbReference type="GO" id="GO:0043565">
    <property type="term" value="F:sequence-specific DNA binding"/>
    <property type="evidence" value="ECO:0007669"/>
    <property type="project" value="InterPro"/>
</dbReference>
<gene>
    <name evidence="1" type="ORF">B0A64_24650</name>
</gene>
<dbReference type="OrthoDB" id="706721at2"/>
<name>A0A227NC86_9FLAO</name>
<dbReference type="InterPro" id="IPR010921">
    <property type="entry name" value="Trp_repressor/repl_initiator"/>
</dbReference>
<dbReference type="PANTHER" id="PTHR33795:SF1">
    <property type="entry name" value="INSERTION ELEMENT IS150 PROTEIN INSJ"/>
    <property type="match status" value="1"/>
</dbReference>